<keyword evidence="3" id="KW-1003">Cell membrane</keyword>
<dbReference type="Proteomes" id="UP000545490">
    <property type="component" value="Unassembled WGS sequence"/>
</dbReference>
<proteinExistence type="predicted"/>
<evidence type="ECO:0000256" key="7">
    <source>
        <dbReference type="ARBA" id="ARBA00023136"/>
    </source>
</evidence>
<dbReference type="GO" id="GO:0005886">
    <property type="term" value="C:plasma membrane"/>
    <property type="evidence" value="ECO:0007669"/>
    <property type="project" value="UniProtKB-SubCell"/>
</dbReference>
<feature type="transmembrane region" description="Helical" evidence="9">
    <location>
        <begin position="125"/>
        <end position="148"/>
    </location>
</feature>
<evidence type="ECO:0000256" key="3">
    <source>
        <dbReference type="ARBA" id="ARBA00022475"/>
    </source>
</evidence>
<keyword evidence="6 9" id="KW-1133">Transmembrane helix</keyword>
<sequence>METRHPVQHTSKETSAMSTSSTGAVAKARKDIQAESGASAILTFLRRWGTILVIILFGVFFSLMSPYFGTVSNFNNILFSMIVSALLSMGLTYVVAAGSFDLSIGAVVTTTSIITALLIPSIGWIGATVVGLGAACLIGAINGILVTYGRLSGIVTTLGVMFLLGGVNTYLSGGYQIPVDYNEAVFRFLGQGRVGPIAFPVIILVAVFVCGYILSTRSKAGHYIGAVGDNPMAAYYSGISVYRWVIVSFVLSALFSGIGGVLLTSISSSAQPVGGQGYLLEAFAAVFLGATILGKGKPHVLGTLLGVFFLYMVSSGMNMIGISFATRQLFNGFVLLAAVGANAALNREEIHLKFI</sequence>
<dbReference type="GO" id="GO:0022857">
    <property type="term" value="F:transmembrane transporter activity"/>
    <property type="evidence" value="ECO:0007669"/>
    <property type="project" value="InterPro"/>
</dbReference>
<protein>
    <submittedName>
        <fullName evidence="10">Ribose transport system permease protein</fullName>
    </submittedName>
</protein>
<evidence type="ECO:0000256" key="8">
    <source>
        <dbReference type="SAM" id="MobiDB-lite"/>
    </source>
</evidence>
<accession>A0A7W6FKY5</accession>
<feature type="transmembrane region" description="Helical" evidence="9">
    <location>
        <begin position="275"/>
        <end position="293"/>
    </location>
</feature>
<dbReference type="CDD" id="cd06579">
    <property type="entry name" value="TM_PBP1_transp_AraH_like"/>
    <property type="match status" value="1"/>
</dbReference>
<feature type="transmembrane region" description="Helical" evidence="9">
    <location>
        <begin position="74"/>
        <end position="95"/>
    </location>
</feature>
<dbReference type="EMBL" id="JACIDG010000014">
    <property type="protein sequence ID" value="MBB3917617.1"/>
    <property type="molecule type" value="Genomic_DNA"/>
</dbReference>
<keyword evidence="7 9" id="KW-0472">Membrane</keyword>
<dbReference type="InterPro" id="IPR001851">
    <property type="entry name" value="ABC_transp_permease"/>
</dbReference>
<reference evidence="10 11" key="1">
    <citation type="submission" date="2020-08" db="EMBL/GenBank/DDBJ databases">
        <title>Genomic Encyclopedia of Type Strains, Phase IV (KMG-IV): sequencing the most valuable type-strain genomes for metagenomic binning, comparative biology and taxonomic classification.</title>
        <authorList>
            <person name="Goeker M."/>
        </authorList>
    </citation>
    <scope>NUCLEOTIDE SEQUENCE [LARGE SCALE GENOMIC DNA]</scope>
    <source>
        <strain evidence="10 11">DSM 19331</strain>
    </source>
</reference>
<evidence type="ECO:0000313" key="10">
    <source>
        <dbReference type="EMBL" id="MBB3917617.1"/>
    </source>
</evidence>
<evidence type="ECO:0000313" key="11">
    <source>
        <dbReference type="Proteomes" id="UP000545490"/>
    </source>
</evidence>
<feature type="transmembrane region" description="Helical" evidence="9">
    <location>
        <begin position="241"/>
        <end position="263"/>
    </location>
</feature>
<dbReference type="RefSeq" id="WP_246719412.1">
    <property type="nucleotide sequence ID" value="NZ_JACIDG010000014.1"/>
</dbReference>
<feature type="transmembrane region" description="Helical" evidence="9">
    <location>
        <begin position="197"/>
        <end position="214"/>
    </location>
</feature>
<evidence type="ECO:0000256" key="1">
    <source>
        <dbReference type="ARBA" id="ARBA00004651"/>
    </source>
</evidence>
<evidence type="ECO:0000256" key="5">
    <source>
        <dbReference type="ARBA" id="ARBA00022692"/>
    </source>
</evidence>
<feature type="transmembrane region" description="Helical" evidence="9">
    <location>
        <begin position="48"/>
        <end position="68"/>
    </location>
</feature>
<evidence type="ECO:0000256" key="6">
    <source>
        <dbReference type="ARBA" id="ARBA00022989"/>
    </source>
</evidence>
<feature type="region of interest" description="Disordered" evidence="8">
    <location>
        <begin position="1"/>
        <end position="21"/>
    </location>
</feature>
<organism evidence="10 11">
    <name type="scientific">Rhizobium fabae</name>
    <dbReference type="NCBI Taxonomy" id="573179"/>
    <lineage>
        <taxon>Bacteria</taxon>
        <taxon>Pseudomonadati</taxon>
        <taxon>Pseudomonadota</taxon>
        <taxon>Alphaproteobacteria</taxon>
        <taxon>Hyphomicrobiales</taxon>
        <taxon>Rhizobiaceae</taxon>
        <taxon>Rhizobium/Agrobacterium group</taxon>
        <taxon>Rhizobium</taxon>
    </lineage>
</organism>
<evidence type="ECO:0000256" key="9">
    <source>
        <dbReference type="SAM" id="Phobius"/>
    </source>
</evidence>
<dbReference type="Pfam" id="PF02653">
    <property type="entry name" value="BPD_transp_2"/>
    <property type="match status" value="1"/>
</dbReference>
<comment type="subcellular location">
    <subcellularLocation>
        <location evidence="1">Cell membrane</location>
        <topology evidence="1">Multi-pass membrane protein</topology>
    </subcellularLocation>
</comment>
<keyword evidence="2" id="KW-0813">Transport</keyword>
<dbReference type="PANTHER" id="PTHR32196:SF21">
    <property type="entry name" value="ABC TRANSPORTER PERMEASE PROTEIN YPHD-RELATED"/>
    <property type="match status" value="1"/>
</dbReference>
<evidence type="ECO:0000256" key="2">
    <source>
        <dbReference type="ARBA" id="ARBA00022448"/>
    </source>
</evidence>
<evidence type="ECO:0000256" key="4">
    <source>
        <dbReference type="ARBA" id="ARBA00022519"/>
    </source>
</evidence>
<feature type="transmembrane region" description="Helical" evidence="9">
    <location>
        <begin position="300"/>
        <end position="322"/>
    </location>
</feature>
<feature type="transmembrane region" description="Helical" evidence="9">
    <location>
        <begin position="102"/>
        <end position="119"/>
    </location>
</feature>
<gene>
    <name evidence="10" type="ORF">GGQ65_004936</name>
</gene>
<keyword evidence="5 9" id="KW-0812">Transmembrane</keyword>
<name>A0A7W6FKY5_9HYPH</name>
<feature type="transmembrane region" description="Helical" evidence="9">
    <location>
        <begin position="155"/>
        <end position="177"/>
    </location>
</feature>
<keyword evidence="4" id="KW-0997">Cell inner membrane</keyword>
<comment type="caution">
    <text evidence="10">The sequence shown here is derived from an EMBL/GenBank/DDBJ whole genome shotgun (WGS) entry which is preliminary data.</text>
</comment>
<dbReference type="PANTHER" id="PTHR32196">
    <property type="entry name" value="ABC TRANSPORTER PERMEASE PROTEIN YPHD-RELATED-RELATED"/>
    <property type="match status" value="1"/>
</dbReference>
<dbReference type="AlphaFoldDB" id="A0A7W6FKY5"/>